<evidence type="ECO:0000256" key="6">
    <source>
        <dbReference type="ARBA" id="ARBA00022741"/>
    </source>
</evidence>
<dbReference type="InterPro" id="IPR032828">
    <property type="entry name" value="PolyA_RNA-bd"/>
</dbReference>
<dbReference type="AlphaFoldDB" id="A0A1G2QGW1"/>
<feature type="domain" description="HD" evidence="9">
    <location>
        <begin position="252"/>
        <end position="374"/>
    </location>
</feature>
<protein>
    <recommendedName>
        <fullName evidence="9">HD domain-containing protein</fullName>
    </recommendedName>
</protein>
<keyword evidence="8" id="KW-0694">RNA-binding</keyword>
<gene>
    <name evidence="10" type="ORF">A2569_01115</name>
</gene>
<dbReference type="STRING" id="1802440.A2569_01115"/>
<evidence type="ECO:0000256" key="8">
    <source>
        <dbReference type="RuleBase" id="RU003953"/>
    </source>
</evidence>
<dbReference type="GO" id="GO:0016779">
    <property type="term" value="F:nucleotidyltransferase activity"/>
    <property type="evidence" value="ECO:0007669"/>
    <property type="project" value="UniProtKB-KW"/>
</dbReference>
<dbReference type="CDD" id="cd00077">
    <property type="entry name" value="HDc"/>
    <property type="match status" value="1"/>
</dbReference>
<dbReference type="GO" id="GO:0000049">
    <property type="term" value="F:tRNA binding"/>
    <property type="evidence" value="ECO:0007669"/>
    <property type="project" value="TreeGrafter"/>
</dbReference>
<evidence type="ECO:0000313" key="10">
    <source>
        <dbReference type="EMBL" id="OHA59874.1"/>
    </source>
</evidence>
<dbReference type="InterPro" id="IPR043519">
    <property type="entry name" value="NT_sf"/>
</dbReference>
<evidence type="ECO:0000256" key="7">
    <source>
        <dbReference type="ARBA" id="ARBA00022842"/>
    </source>
</evidence>
<dbReference type="GO" id="GO:0000166">
    <property type="term" value="F:nucleotide binding"/>
    <property type="evidence" value="ECO:0007669"/>
    <property type="project" value="UniProtKB-KW"/>
</dbReference>
<sequence>MIEQSKIPALVRETAHTLEEGGFEAYIVGGCVRDLVMGREPHDWDITTDARPEEIVTLFEKTFYENAYGTVTVVHEDAPPELRHIEVTPFRKEGAYRDMRHPDTVTFGVALEEDLERRDFTINAIAYRTEKNVFVDPFGGIKDIKDKRIAAVGDPEHRFSEDALRMIRGVRFVASLDFTIDETTARAIKKMAKNISILSIERIRDEFEKIILSKNPEKGLKLAFEFGLLHYIVPELEETVGVEQNGDHPYPVWEHILKALQHSADRDFPLEIRLAALFHDIGKPRTREFSREKEDYTFYGHDTTGARMTKRILERLKFPVKTIETAVKLVRHHMFFTDIEKITLSAVRRMIRNVGEERIWDLMKVRTCDRIGMNRPVEEPYRLRKYESMIEEALRDPTSVKMLNIDGARVMEVTRETPGPKIGYILHALLEEVLDDPSLNSKEYLENRAGELVKLEDKELKKLGESGKLKKGEMEEGELKKIRSKYRVK</sequence>
<dbReference type="InterPro" id="IPR006675">
    <property type="entry name" value="HDIG_dom"/>
</dbReference>
<dbReference type="EMBL" id="MHTL01000020">
    <property type="protein sequence ID" value="OHA59874.1"/>
    <property type="molecule type" value="Genomic_DNA"/>
</dbReference>
<dbReference type="SUPFAM" id="SSF81301">
    <property type="entry name" value="Nucleotidyltransferase"/>
    <property type="match status" value="1"/>
</dbReference>
<dbReference type="InterPro" id="IPR003607">
    <property type="entry name" value="HD/PDEase_dom"/>
</dbReference>
<dbReference type="Pfam" id="PF01966">
    <property type="entry name" value="HD"/>
    <property type="match status" value="1"/>
</dbReference>
<dbReference type="Gene3D" id="3.30.460.10">
    <property type="entry name" value="Beta Polymerase, domain 2"/>
    <property type="match status" value="1"/>
</dbReference>
<dbReference type="Gene3D" id="1.10.3090.10">
    <property type="entry name" value="cca-adding enzyme, domain 2"/>
    <property type="match status" value="1"/>
</dbReference>
<dbReference type="InterPro" id="IPR002646">
    <property type="entry name" value="PolA_pol_head_dom"/>
</dbReference>
<evidence type="ECO:0000259" key="9">
    <source>
        <dbReference type="PROSITE" id="PS51831"/>
    </source>
</evidence>
<dbReference type="Gene3D" id="1.10.246.80">
    <property type="match status" value="1"/>
</dbReference>
<proteinExistence type="inferred from homology"/>
<dbReference type="PANTHER" id="PTHR46173:SF1">
    <property type="entry name" value="CCA TRNA NUCLEOTIDYLTRANSFERASE 1, MITOCHONDRIAL"/>
    <property type="match status" value="1"/>
</dbReference>
<reference evidence="10 11" key="1">
    <citation type="journal article" date="2016" name="Nat. Commun.">
        <title>Thousands of microbial genomes shed light on interconnected biogeochemical processes in an aquifer system.</title>
        <authorList>
            <person name="Anantharaman K."/>
            <person name="Brown C.T."/>
            <person name="Hug L.A."/>
            <person name="Sharon I."/>
            <person name="Castelle C.J."/>
            <person name="Probst A.J."/>
            <person name="Thomas B.C."/>
            <person name="Singh A."/>
            <person name="Wilkins M.J."/>
            <person name="Karaoz U."/>
            <person name="Brodie E.L."/>
            <person name="Williams K.H."/>
            <person name="Hubbard S.S."/>
            <person name="Banfield J.F."/>
        </authorList>
    </citation>
    <scope>NUCLEOTIDE SEQUENCE [LARGE SCALE GENOMIC DNA]</scope>
</reference>
<dbReference type="Proteomes" id="UP000177090">
    <property type="component" value="Unassembled WGS sequence"/>
</dbReference>
<dbReference type="PROSITE" id="PS51831">
    <property type="entry name" value="HD"/>
    <property type="match status" value="1"/>
</dbReference>
<comment type="cofactor">
    <cofactor evidence="1">
        <name>Mg(2+)</name>
        <dbReference type="ChEBI" id="CHEBI:18420"/>
    </cofactor>
</comment>
<dbReference type="SUPFAM" id="SSF81891">
    <property type="entry name" value="Poly A polymerase C-terminal region-like"/>
    <property type="match status" value="1"/>
</dbReference>
<dbReference type="NCBIfam" id="TIGR00277">
    <property type="entry name" value="HDIG"/>
    <property type="match status" value="1"/>
</dbReference>
<organism evidence="10 11">
    <name type="scientific">Candidatus Vogelbacteria bacterium RIFOXYD1_FULL_51_18</name>
    <dbReference type="NCBI Taxonomy" id="1802440"/>
    <lineage>
        <taxon>Bacteria</taxon>
        <taxon>Candidatus Vogeliibacteriota</taxon>
    </lineage>
</organism>
<keyword evidence="7" id="KW-0460">Magnesium</keyword>
<dbReference type="Pfam" id="PF12627">
    <property type="entry name" value="PolyA_pol_RNAbd"/>
    <property type="match status" value="1"/>
</dbReference>
<dbReference type="InterPro" id="IPR050264">
    <property type="entry name" value="Bact_CCA-adding_enz_type3_sf"/>
</dbReference>
<keyword evidence="6" id="KW-0547">Nucleotide-binding</keyword>
<keyword evidence="2 8" id="KW-0808">Transferase</keyword>
<evidence type="ECO:0000256" key="2">
    <source>
        <dbReference type="ARBA" id="ARBA00022679"/>
    </source>
</evidence>
<dbReference type="GO" id="GO:0008033">
    <property type="term" value="P:tRNA processing"/>
    <property type="evidence" value="ECO:0007669"/>
    <property type="project" value="UniProtKB-KW"/>
</dbReference>
<evidence type="ECO:0000313" key="11">
    <source>
        <dbReference type="Proteomes" id="UP000177090"/>
    </source>
</evidence>
<evidence type="ECO:0000256" key="5">
    <source>
        <dbReference type="ARBA" id="ARBA00022723"/>
    </source>
</evidence>
<dbReference type="SMART" id="SM00471">
    <property type="entry name" value="HDc"/>
    <property type="match status" value="1"/>
</dbReference>
<dbReference type="GO" id="GO:0046872">
    <property type="term" value="F:metal ion binding"/>
    <property type="evidence" value="ECO:0007669"/>
    <property type="project" value="UniProtKB-KW"/>
</dbReference>
<dbReference type="Pfam" id="PF01743">
    <property type="entry name" value="PolyA_pol"/>
    <property type="match status" value="1"/>
</dbReference>
<evidence type="ECO:0000256" key="3">
    <source>
        <dbReference type="ARBA" id="ARBA00022694"/>
    </source>
</evidence>
<dbReference type="InterPro" id="IPR006674">
    <property type="entry name" value="HD_domain"/>
</dbReference>
<keyword evidence="5" id="KW-0479">Metal-binding</keyword>
<dbReference type="CDD" id="cd05398">
    <property type="entry name" value="NT_ClassII-CCAase"/>
    <property type="match status" value="1"/>
</dbReference>
<accession>A0A1G2QGW1</accession>
<evidence type="ECO:0000256" key="4">
    <source>
        <dbReference type="ARBA" id="ARBA00022695"/>
    </source>
</evidence>
<name>A0A1G2QGW1_9BACT</name>
<keyword evidence="3" id="KW-0819">tRNA processing</keyword>
<evidence type="ECO:0000256" key="1">
    <source>
        <dbReference type="ARBA" id="ARBA00001946"/>
    </source>
</evidence>
<comment type="caution">
    <text evidence="10">The sequence shown here is derived from an EMBL/GenBank/DDBJ whole genome shotgun (WGS) entry which is preliminary data.</text>
</comment>
<dbReference type="PANTHER" id="PTHR46173">
    <property type="entry name" value="CCA TRNA NUCLEOTIDYLTRANSFERASE 1, MITOCHONDRIAL"/>
    <property type="match status" value="1"/>
</dbReference>
<keyword evidence="4" id="KW-0548">Nucleotidyltransferase</keyword>
<comment type="similarity">
    <text evidence="8">Belongs to the tRNA nucleotidyltransferase/poly(A) polymerase family.</text>
</comment>